<reference evidence="1" key="1">
    <citation type="submission" date="2022-10" db="EMBL/GenBank/DDBJ databases">
        <authorList>
            <person name="Chen Y."/>
            <person name="Dougan E. K."/>
            <person name="Chan C."/>
            <person name="Rhodes N."/>
            <person name="Thang M."/>
        </authorList>
    </citation>
    <scope>NUCLEOTIDE SEQUENCE</scope>
</reference>
<dbReference type="EMBL" id="CAMXCT020006799">
    <property type="protein sequence ID" value="CAL1173620.1"/>
    <property type="molecule type" value="Genomic_DNA"/>
</dbReference>
<sequence>MQSAVVPDTTFTDSDMDKKLLEQCSDMSDAETVSPKSLARLRSLSTMSSFARSFSRLTTSLLECPDVDEEEEQEFNLVVKATFLEYIPVKSRLKRCESDSVLVQPGSLSVDPADGNILRATESETVLPEGMPSVGSMLHESQQCRPCAWFWKPTGCSNGSACRHCHLCPAGELTRQRKVHRCMARQRRQDQGTSCGAQTVSIVPVLLPVMPSVIGISPGGPGPVQFCEPRAAAGSSSSNPTLLGRI</sequence>
<dbReference type="Proteomes" id="UP001152797">
    <property type="component" value="Unassembled WGS sequence"/>
</dbReference>
<evidence type="ECO:0000313" key="4">
    <source>
        <dbReference type="Proteomes" id="UP001152797"/>
    </source>
</evidence>
<dbReference type="EMBL" id="CAMXCT010006799">
    <property type="protein sequence ID" value="CAI4020245.1"/>
    <property type="molecule type" value="Genomic_DNA"/>
</dbReference>
<proteinExistence type="predicted"/>
<evidence type="ECO:0000313" key="2">
    <source>
        <dbReference type="EMBL" id="CAL1173620.1"/>
    </source>
</evidence>
<dbReference type="EMBL" id="CAMXCT030006799">
    <property type="protein sequence ID" value="CAL4807557.1"/>
    <property type="molecule type" value="Genomic_DNA"/>
</dbReference>
<organism evidence="1">
    <name type="scientific">Cladocopium goreaui</name>
    <dbReference type="NCBI Taxonomy" id="2562237"/>
    <lineage>
        <taxon>Eukaryota</taxon>
        <taxon>Sar</taxon>
        <taxon>Alveolata</taxon>
        <taxon>Dinophyceae</taxon>
        <taxon>Suessiales</taxon>
        <taxon>Symbiodiniaceae</taxon>
        <taxon>Cladocopium</taxon>
    </lineage>
</organism>
<evidence type="ECO:0000313" key="3">
    <source>
        <dbReference type="EMBL" id="CAL4807557.1"/>
    </source>
</evidence>
<gene>
    <name evidence="1" type="ORF">C1SCF055_LOCUS44682</name>
</gene>
<keyword evidence="4" id="KW-1185">Reference proteome</keyword>
<accession>A0A9P1M6C7</accession>
<comment type="caution">
    <text evidence="1">The sequence shown here is derived from an EMBL/GenBank/DDBJ whole genome shotgun (WGS) entry which is preliminary data.</text>
</comment>
<evidence type="ECO:0000313" key="1">
    <source>
        <dbReference type="EMBL" id="CAI4020245.1"/>
    </source>
</evidence>
<protein>
    <submittedName>
        <fullName evidence="3">C3H1-type domain-containing protein</fullName>
    </submittedName>
</protein>
<name>A0A9P1M6C7_9DINO</name>
<dbReference type="OrthoDB" id="415835at2759"/>
<reference evidence="2" key="2">
    <citation type="submission" date="2024-04" db="EMBL/GenBank/DDBJ databases">
        <authorList>
            <person name="Chen Y."/>
            <person name="Shah S."/>
            <person name="Dougan E. K."/>
            <person name="Thang M."/>
            <person name="Chan C."/>
        </authorList>
    </citation>
    <scope>NUCLEOTIDE SEQUENCE [LARGE SCALE GENOMIC DNA]</scope>
</reference>
<dbReference type="AlphaFoldDB" id="A0A9P1M6C7"/>